<evidence type="ECO:0000313" key="10">
    <source>
        <dbReference type="Proteomes" id="UP000007431"/>
    </source>
</evidence>
<dbReference type="InterPro" id="IPR040855">
    <property type="entry name" value="ORC_WH_C"/>
</dbReference>
<feature type="domain" description="Origin recognition complex subunit 3 N-terminal" evidence="7">
    <location>
        <begin position="34"/>
        <end position="318"/>
    </location>
</feature>
<dbReference type="KEGG" id="scm:SCHCO_02628948"/>
<dbReference type="HOGENOM" id="CLU_010669_1_0_1"/>
<keyword evidence="5" id="KW-0539">Nucleus</keyword>
<comment type="subcellular location">
    <subcellularLocation>
        <location evidence="1">Nucleus</location>
    </subcellularLocation>
</comment>
<dbReference type="PANTHER" id="PTHR12748:SF0">
    <property type="entry name" value="ORIGIN RECOGNITION COMPLEX SUBUNIT 3"/>
    <property type="match status" value="1"/>
</dbReference>
<sequence length="651" mass="72543">MSNVNLDDLNESSFYIPFEGEDEALSERLPAEATDQSSEKALSARISEYRRVWDTCLTRIRAIVDSLYEPVIESVADEIVHADDNVLPGLPYPEIPVVCLTNCTGTSSFISQLNTRFERSGAAVINLNPEACSSITLCMKALVSGFTEHPSLYDRVPKLKRRGNSLAAYDLSLLAAWHREVSDVQLVAVLSDFEDFDPNIVCHMFEICSLYASQLPLTFVLACASPPAPSYMHSTFPRSVLALLRLRSIDFPSGPSVVGEIVDGTFFDTEVDSLIPGPATLDFLADYTSRHVASVDTVVSILQLSFLKHFATEPLSVLVAVPSEPAHTKMKDPPLNVESNSEDFDEIALNTKTGLRLARAANTKLISQGHRGLPWESNILPILCGALRGQLPPDFKHLVRMVKLLDINQLYDLADDLLRQLPESMETLRDGIHEHVRNTLAAIEGKEGPEACRELAAEFSEFFAAMIKQLLSRQLHEVDLSRIWYTNEAPFPSELLNPNVRASVISALVQPHAFTEDPPQRVTNDEDDEEPLWMLPDTAIVFARYLDSGRMINVYDWFEAFRAVLDAQREERAQTLADGEGADGAKGKSPRKNKKRKKATADDGIDEESWALEVQARFVRALHELDYMGFLKHTGRKADHVVKMSFDVVDD</sequence>
<dbReference type="GO" id="GO:0003688">
    <property type="term" value="F:DNA replication origin binding"/>
    <property type="evidence" value="ECO:0007669"/>
    <property type="project" value="TreeGrafter"/>
</dbReference>
<dbReference type="CDD" id="cd20704">
    <property type="entry name" value="Orc3"/>
    <property type="match status" value="1"/>
</dbReference>
<dbReference type="InterPro" id="IPR045667">
    <property type="entry name" value="ORC3_N"/>
</dbReference>
<dbReference type="RefSeq" id="XP_003031372.1">
    <property type="nucleotide sequence ID" value="XM_003031326.1"/>
</dbReference>
<keyword evidence="3" id="KW-0235">DNA replication</keyword>
<evidence type="ECO:0000256" key="2">
    <source>
        <dbReference type="ARBA" id="ARBA00010977"/>
    </source>
</evidence>
<evidence type="ECO:0000259" key="8">
    <source>
        <dbReference type="Pfam" id="PF18137"/>
    </source>
</evidence>
<evidence type="ECO:0000256" key="3">
    <source>
        <dbReference type="ARBA" id="ARBA00022705"/>
    </source>
</evidence>
<dbReference type="InParanoid" id="D8Q7Q8"/>
<dbReference type="OrthoDB" id="10265211at2759"/>
<dbReference type="EMBL" id="GL377307">
    <property type="protein sequence ID" value="EFI96469.1"/>
    <property type="molecule type" value="Genomic_DNA"/>
</dbReference>
<dbReference type="VEuPathDB" id="FungiDB:SCHCODRAFT_02628948"/>
<dbReference type="InterPro" id="IPR020795">
    <property type="entry name" value="ORC3"/>
</dbReference>
<dbReference type="eggNOG" id="KOG2538">
    <property type="taxonomic scope" value="Eukaryota"/>
</dbReference>
<dbReference type="Proteomes" id="UP000007431">
    <property type="component" value="Unassembled WGS sequence"/>
</dbReference>
<feature type="domain" description="Origin recognition complex subunit 3 winged helix C-terminal" evidence="8">
    <location>
        <begin position="501"/>
        <end position="646"/>
    </location>
</feature>
<keyword evidence="4" id="KW-0238">DNA-binding</keyword>
<dbReference type="PANTHER" id="PTHR12748">
    <property type="entry name" value="ORIGIN RECOGNITION COMPLEX SUBUNIT 3"/>
    <property type="match status" value="1"/>
</dbReference>
<dbReference type="Pfam" id="PF18137">
    <property type="entry name" value="WHD_ORC"/>
    <property type="match status" value="1"/>
</dbReference>
<proteinExistence type="inferred from homology"/>
<dbReference type="GO" id="GO:0006270">
    <property type="term" value="P:DNA replication initiation"/>
    <property type="evidence" value="ECO:0007669"/>
    <property type="project" value="TreeGrafter"/>
</dbReference>
<gene>
    <name evidence="9" type="ORF">SCHCODRAFT_257456</name>
</gene>
<dbReference type="GO" id="GO:0031261">
    <property type="term" value="C:DNA replication preinitiation complex"/>
    <property type="evidence" value="ECO:0007669"/>
    <property type="project" value="TreeGrafter"/>
</dbReference>
<dbReference type="GeneID" id="9587573"/>
<dbReference type="Pfam" id="PF07034">
    <property type="entry name" value="ORC3_N"/>
    <property type="match status" value="1"/>
</dbReference>
<dbReference type="GO" id="GO:0005664">
    <property type="term" value="C:nuclear origin of replication recognition complex"/>
    <property type="evidence" value="ECO:0007669"/>
    <property type="project" value="InterPro"/>
</dbReference>
<evidence type="ECO:0000256" key="5">
    <source>
        <dbReference type="ARBA" id="ARBA00023242"/>
    </source>
</evidence>
<comment type="similarity">
    <text evidence="2">Belongs to the ORC3 family.</text>
</comment>
<dbReference type="OMA" id="YCLMEHY"/>
<evidence type="ECO:0000256" key="1">
    <source>
        <dbReference type="ARBA" id="ARBA00004123"/>
    </source>
</evidence>
<dbReference type="AlphaFoldDB" id="D8Q7Q8"/>
<reference evidence="9 10" key="1">
    <citation type="journal article" date="2010" name="Nat. Biotechnol.">
        <title>Genome sequence of the model mushroom Schizophyllum commune.</title>
        <authorList>
            <person name="Ohm R.A."/>
            <person name="de Jong J.F."/>
            <person name="Lugones L.G."/>
            <person name="Aerts A."/>
            <person name="Kothe E."/>
            <person name="Stajich J.E."/>
            <person name="de Vries R.P."/>
            <person name="Record E."/>
            <person name="Levasseur A."/>
            <person name="Baker S.E."/>
            <person name="Bartholomew K.A."/>
            <person name="Coutinho P.M."/>
            <person name="Erdmann S."/>
            <person name="Fowler T.J."/>
            <person name="Gathman A.C."/>
            <person name="Lombard V."/>
            <person name="Henrissat B."/>
            <person name="Knabe N."/>
            <person name="Kuees U."/>
            <person name="Lilly W.W."/>
            <person name="Lindquist E."/>
            <person name="Lucas S."/>
            <person name="Magnuson J.K."/>
            <person name="Piumi F."/>
            <person name="Raudaskoski M."/>
            <person name="Salamov A."/>
            <person name="Schmutz J."/>
            <person name="Schwarze F.W.M.R."/>
            <person name="vanKuyk P.A."/>
            <person name="Horton J.S."/>
            <person name="Grigoriev I.V."/>
            <person name="Woesten H.A.B."/>
        </authorList>
    </citation>
    <scope>NUCLEOTIDE SEQUENCE [LARGE SCALE GENOMIC DNA]</scope>
    <source>
        <strain evidence="10">H4-8 / FGSC 9210</strain>
    </source>
</reference>
<evidence type="ECO:0000256" key="4">
    <source>
        <dbReference type="ARBA" id="ARBA00023125"/>
    </source>
</evidence>
<name>D8Q7Q8_SCHCM</name>
<accession>D8Q7Q8</accession>
<protein>
    <submittedName>
        <fullName evidence="9">Uncharacterized protein</fullName>
    </submittedName>
</protein>
<evidence type="ECO:0000259" key="7">
    <source>
        <dbReference type="Pfam" id="PF07034"/>
    </source>
</evidence>
<organism evidence="10">
    <name type="scientific">Schizophyllum commune (strain H4-8 / FGSC 9210)</name>
    <name type="common">Split gill fungus</name>
    <dbReference type="NCBI Taxonomy" id="578458"/>
    <lineage>
        <taxon>Eukaryota</taxon>
        <taxon>Fungi</taxon>
        <taxon>Dikarya</taxon>
        <taxon>Basidiomycota</taxon>
        <taxon>Agaricomycotina</taxon>
        <taxon>Agaricomycetes</taxon>
        <taxon>Agaricomycetidae</taxon>
        <taxon>Agaricales</taxon>
        <taxon>Schizophyllaceae</taxon>
        <taxon>Schizophyllum</taxon>
    </lineage>
</organism>
<dbReference type="GO" id="GO:0005656">
    <property type="term" value="C:nuclear pre-replicative complex"/>
    <property type="evidence" value="ECO:0007669"/>
    <property type="project" value="TreeGrafter"/>
</dbReference>
<feature type="compositionally biased region" description="Basic residues" evidence="6">
    <location>
        <begin position="588"/>
        <end position="598"/>
    </location>
</feature>
<evidence type="ECO:0000256" key="6">
    <source>
        <dbReference type="SAM" id="MobiDB-lite"/>
    </source>
</evidence>
<feature type="region of interest" description="Disordered" evidence="6">
    <location>
        <begin position="575"/>
        <end position="602"/>
    </location>
</feature>
<dbReference type="STRING" id="578458.D8Q7Q8"/>
<evidence type="ECO:0000313" key="9">
    <source>
        <dbReference type="EMBL" id="EFI96469.1"/>
    </source>
</evidence>
<keyword evidence="10" id="KW-1185">Reference proteome</keyword>